<gene>
    <name evidence="2" type="ORF">HHI_04147</name>
</gene>
<evidence type="ECO:0000256" key="1">
    <source>
        <dbReference type="SAM" id="Phobius"/>
    </source>
</evidence>
<feature type="transmembrane region" description="Helical" evidence="1">
    <location>
        <begin position="121"/>
        <end position="141"/>
    </location>
</feature>
<comment type="caution">
    <text evidence="2">The sequence shown here is derived from an EMBL/GenBank/DDBJ whole genome shotgun (WGS) entry which is preliminary data.</text>
</comment>
<keyword evidence="1" id="KW-0472">Membrane</keyword>
<organism evidence="2 3">
    <name type="scientific">Hyphomonas hirschiana VP5</name>
    <dbReference type="NCBI Taxonomy" id="1280951"/>
    <lineage>
        <taxon>Bacteria</taxon>
        <taxon>Pseudomonadati</taxon>
        <taxon>Pseudomonadota</taxon>
        <taxon>Alphaproteobacteria</taxon>
        <taxon>Hyphomonadales</taxon>
        <taxon>Hyphomonadaceae</taxon>
        <taxon>Hyphomonas</taxon>
    </lineage>
</organism>
<accession>A0A059FYY5</accession>
<dbReference type="RefSeq" id="WP_011646131.1">
    <property type="nucleotide sequence ID" value="NZ_ARYI01000002.1"/>
</dbReference>
<dbReference type="OrthoDB" id="3781906at2"/>
<keyword evidence="3" id="KW-1185">Reference proteome</keyword>
<name>A0A059FYY5_9PROT</name>
<evidence type="ECO:0000313" key="3">
    <source>
        <dbReference type="Proteomes" id="UP000025061"/>
    </source>
</evidence>
<feature type="transmembrane region" description="Helical" evidence="1">
    <location>
        <begin position="147"/>
        <end position="166"/>
    </location>
</feature>
<feature type="transmembrane region" description="Helical" evidence="1">
    <location>
        <begin position="6"/>
        <end position="33"/>
    </location>
</feature>
<reference evidence="2 3" key="1">
    <citation type="submission" date="2013-04" db="EMBL/GenBank/DDBJ databases">
        <title>Hyphomonas hirschiana VP5 Genome Sequencing.</title>
        <authorList>
            <person name="Lai Q."/>
            <person name="Shao Z."/>
        </authorList>
    </citation>
    <scope>NUCLEOTIDE SEQUENCE [LARGE SCALE GENOMIC DNA]</scope>
    <source>
        <strain evidence="2 3">VP5</strain>
    </source>
</reference>
<feature type="transmembrane region" description="Helical" evidence="1">
    <location>
        <begin position="198"/>
        <end position="215"/>
    </location>
</feature>
<protein>
    <recommendedName>
        <fullName evidence="4">DUF2269 family protein</fullName>
    </recommendedName>
</protein>
<sequence>MTEIAIFTLLHLLVFVYWLGGDLGAFYTSRFLIQPGVPVDRRMLAAKIVNDVDMAPRTALILAFPTGLTLAHVKGWLSLPVPLLFAVWIVALGWLALAWAIHMKHGGAPALWRNTDLGLRWALIFGLAATAAWNIAGAGSLPLFLSLKLLALAGCTALGLFIRAVLKPLGPALMGLAGPDGPAAEASLAATLNRARPLVTGIWALLIAAALLALFKPV</sequence>
<dbReference type="PATRIC" id="fig|1280951.3.peg.846"/>
<feature type="transmembrane region" description="Helical" evidence="1">
    <location>
        <begin position="79"/>
        <end position="101"/>
    </location>
</feature>
<dbReference type="Proteomes" id="UP000025061">
    <property type="component" value="Unassembled WGS sequence"/>
</dbReference>
<dbReference type="EMBL" id="ARYI01000002">
    <property type="protein sequence ID" value="KCZ95934.1"/>
    <property type="molecule type" value="Genomic_DNA"/>
</dbReference>
<proteinExistence type="predicted"/>
<keyword evidence="1" id="KW-0812">Transmembrane</keyword>
<dbReference type="AlphaFoldDB" id="A0A059FYY5"/>
<evidence type="ECO:0000313" key="2">
    <source>
        <dbReference type="EMBL" id="KCZ95934.1"/>
    </source>
</evidence>
<evidence type="ECO:0008006" key="4">
    <source>
        <dbReference type="Google" id="ProtNLM"/>
    </source>
</evidence>
<keyword evidence="1" id="KW-1133">Transmembrane helix</keyword>